<comment type="caution">
    <text evidence="2">The sequence shown here is derived from an EMBL/GenBank/DDBJ whole genome shotgun (WGS) entry which is preliminary data.</text>
</comment>
<feature type="region of interest" description="Disordered" evidence="1">
    <location>
        <begin position="51"/>
        <end position="94"/>
    </location>
</feature>
<keyword evidence="3" id="KW-1185">Reference proteome</keyword>
<dbReference type="EMBL" id="SRLO01017049">
    <property type="protein sequence ID" value="TNN23882.1"/>
    <property type="molecule type" value="Genomic_DNA"/>
</dbReference>
<name>A0A4Z2E6B0_9TELE</name>
<evidence type="ECO:0000313" key="2">
    <source>
        <dbReference type="EMBL" id="TNN23882.1"/>
    </source>
</evidence>
<organism evidence="2 3">
    <name type="scientific">Liparis tanakae</name>
    <name type="common">Tanaka's snailfish</name>
    <dbReference type="NCBI Taxonomy" id="230148"/>
    <lineage>
        <taxon>Eukaryota</taxon>
        <taxon>Metazoa</taxon>
        <taxon>Chordata</taxon>
        <taxon>Craniata</taxon>
        <taxon>Vertebrata</taxon>
        <taxon>Euteleostomi</taxon>
        <taxon>Actinopterygii</taxon>
        <taxon>Neopterygii</taxon>
        <taxon>Teleostei</taxon>
        <taxon>Neoteleostei</taxon>
        <taxon>Acanthomorphata</taxon>
        <taxon>Eupercaria</taxon>
        <taxon>Perciformes</taxon>
        <taxon>Cottioidei</taxon>
        <taxon>Cottales</taxon>
        <taxon>Liparidae</taxon>
        <taxon>Liparis</taxon>
    </lineage>
</organism>
<evidence type="ECO:0000256" key="1">
    <source>
        <dbReference type="SAM" id="MobiDB-lite"/>
    </source>
</evidence>
<dbReference type="AlphaFoldDB" id="A0A4Z2E6B0"/>
<sequence length="94" mass="10793">MARTKCAGELWPCSQEEGSLSCEMCRETERRRHKGRRGSRTPACCGERLVRSVSSAEKPPPDPPGATARLPRKRKHFSPKRHRLSIKEKRQRII</sequence>
<reference evidence="2 3" key="1">
    <citation type="submission" date="2019-03" db="EMBL/GenBank/DDBJ databases">
        <title>First draft genome of Liparis tanakae, snailfish: a comprehensive survey of snailfish specific genes.</title>
        <authorList>
            <person name="Kim W."/>
            <person name="Song I."/>
            <person name="Jeong J.-H."/>
            <person name="Kim D."/>
            <person name="Kim S."/>
            <person name="Ryu S."/>
            <person name="Song J.Y."/>
            <person name="Lee S.K."/>
        </authorList>
    </citation>
    <scope>NUCLEOTIDE SEQUENCE [LARGE SCALE GENOMIC DNA]</scope>
    <source>
        <tissue evidence="2">Muscle</tissue>
    </source>
</reference>
<dbReference type="Proteomes" id="UP000314294">
    <property type="component" value="Unassembled WGS sequence"/>
</dbReference>
<feature type="compositionally biased region" description="Basic residues" evidence="1">
    <location>
        <begin position="70"/>
        <end position="94"/>
    </location>
</feature>
<proteinExistence type="predicted"/>
<protein>
    <submittedName>
        <fullName evidence="2">Uncharacterized protein</fullName>
    </submittedName>
</protein>
<evidence type="ECO:0000313" key="3">
    <source>
        <dbReference type="Proteomes" id="UP000314294"/>
    </source>
</evidence>
<gene>
    <name evidence="2" type="ORF">EYF80_065996</name>
</gene>
<accession>A0A4Z2E6B0</accession>